<dbReference type="PANTHER" id="PTHR32196:SF21">
    <property type="entry name" value="ABC TRANSPORTER PERMEASE PROTEIN YPHD-RELATED"/>
    <property type="match status" value="1"/>
</dbReference>
<keyword evidence="5 9" id="KW-0812">Transmembrane</keyword>
<evidence type="ECO:0000256" key="7">
    <source>
        <dbReference type="ARBA" id="ARBA00023136"/>
    </source>
</evidence>
<feature type="compositionally biased region" description="Polar residues" evidence="8">
    <location>
        <begin position="1"/>
        <end position="14"/>
    </location>
</feature>
<feature type="region of interest" description="Disordered" evidence="8">
    <location>
        <begin position="1"/>
        <end position="27"/>
    </location>
</feature>
<keyword evidence="11" id="KW-1185">Reference proteome</keyword>
<evidence type="ECO:0000256" key="6">
    <source>
        <dbReference type="ARBA" id="ARBA00022989"/>
    </source>
</evidence>
<protein>
    <submittedName>
        <fullName evidence="10">ABC transporter permease</fullName>
    </submittedName>
</protein>
<evidence type="ECO:0000313" key="11">
    <source>
        <dbReference type="Proteomes" id="UP001354709"/>
    </source>
</evidence>
<dbReference type="InterPro" id="IPR001851">
    <property type="entry name" value="ABC_transp_permease"/>
</dbReference>
<feature type="transmembrane region" description="Helical" evidence="9">
    <location>
        <begin position="285"/>
        <end position="305"/>
    </location>
</feature>
<dbReference type="PANTHER" id="PTHR32196">
    <property type="entry name" value="ABC TRANSPORTER PERMEASE PROTEIN YPHD-RELATED-RELATED"/>
    <property type="match status" value="1"/>
</dbReference>
<feature type="transmembrane region" description="Helical" evidence="9">
    <location>
        <begin position="176"/>
        <end position="200"/>
    </location>
</feature>
<feature type="transmembrane region" description="Helical" evidence="9">
    <location>
        <begin position="146"/>
        <end position="164"/>
    </location>
</feature>
<organism evidence="10 11">
    <name type="scientific">Streptomyces asiaticus subsp. ignotus</name>
    <dbReference type="NCBI Taxonomy" id="3098222"/>
    <lineage>
        <taxon>Bacteria</taxon>
        <taxon>Bacillati</taxon>
        <taxon>Actinomycetota</taxon>
        <taxon>Actinomycetes</taxon>
        <taxon>Kitasatosporales</taxon>
        <taxon>Streptomycetaceae</taxon>
        <taxon>Streptomyces</taxon>
        <taxon>Streptomyces violaceusniger group</taxon>
    </lineage>
</organism>
<evidence type="ECO:0000313" key="10">
    <source>
        <dbReference type="EMBL" id="MEE4598576.1"/>
    </source>
</evidence>
<keyword evidence="6 9" id="KW-1133">Transmembrane helix</keyword>
<feature type="transmembrane region" description="Helical" evidence="9">
    <location>
        <begin position="70"/>
        <end position="88"/>
    </location>
</feature>
<feature type="transmembrane region" description="Helical" evidence="9">
    <location>
        <begin position="118"/>
        <end position="139"/>
    </location>
</feature>
<evidence type="ECO:0000256" key="2">
    <source>
        <dbReference type="ARBA" id="ARBA00022448"/>
    </source>
</evidence>
<evidence type="ECO:0000256" key="4">
    <source>
        <dbReference type="ARBA" id="ARBA00022519"/>
    </source>
</evidence>
<dbReference type="EMBL" id="JAZBJO010000051">
    <property type="protein sequence ID" value="MEE4598576.1"/>
    <property type="molecule type" value="Genomic_DNA"/>
</dbReference>
<accession>A0ABU7QD82</accession>
<feature type="transmembrane region" description="Helical" evidence="9">
    <location>
        <begin position="40"/>
        <end position="58"/>
    </location>
</feature>
<evidence type="ECO:0000256" key="3">
    <source>
        <dbReference type="ARBA" id="ARBA00022475"/>
    </source>
</evidence>
<sequence length="337" mass="33714">MTKNVESLSRNRNAATGEGPLPQPSSALSRARGLAGMSRALPLAGLVGLIIVYTIAAGDRFMTVNNWANLVQQASVVAIIGFGLTFVVVAGSIDLSVGSVAAFSGMVAALTATGHGSFMGVVAGLGVGAACGLVNGVLCSIFKVPSFIVTLGMLSVARGLTIVVSDSRSEPVSGALAWMGIAPGIYLVLGSAFVVAFVLMNGTTFGRYTRSIGGEERVSALSGVPVRLVKVAAFVVSGLLAGLGGIVLGGQLGIATAQAATGFELSAIAAVVLGGTPLTGGIGNVWNTAIGAFIIVVLNNGLVILGVAPEVQQVIQGAILVLAVFVALDRSKIGIIK</sequence>
<evidence type="ECO:0000256" key="9">
    <source>
        <dbReference type="SAM" id="Phobius"/>
    </source>
</evidence>
<feature type="transmembrane region" description="Helical" evidence="9">
    <location>
        <begin position="311"/>
        <end position="328"/>
    </location>
</feature>
<keyword evidence="3" id="KW-1003">Cell membrane</keyword>
<dbReference type="Pfam" id="PF02653">
    <property type="entry name" value="BPD_transp_2"/>
    <property type="match status" value="1"/>
</dbReference>
<name>A0ABU7QD82_9ACTN</name>
<dbReference type="CDD" id="cd06579">
    <property type="entry name" value="TM_PBP1_transp_AraH_like"/>
    <property type="match status" value="1"/>
</dbReference>
<keyword evidence="7 9" id="KW-0472">Membrane</keyword>
<evidence type="ECO:0000256" key="8">
    <source>
        <dbReference type="SAM" id="MobiDB-lite"/>
    </source>
</evidence>
<evidence type="ECO:0000256" key="1">
    <source>
        <dbReference type="ARBA" id="ARBA00004651"/>
    </source>
</evidence>
<reference evidence="10 11" key="1">
    <citation type="submission" date="2023-11" db="EMBL/GenBank/DDBJ databases">
        <title>30 novel species of actinomycetes from the DSMZ collection.</title>
        <authorList>
            <person name="Nouioui I."/>
        </authorList>
    </citation>
    <scope>NUCLEOTIDE SEQUENCE [LARGE SCALE GENOMIC DNA]</scope>
    <source>
        <strain evidence="10 11">DSM 41524</strain>
    </source>
</reference>
<proteinExistence type="predicted"/>
<keyword evidence="4" id="KW-0997">Cell inner membrane</keyword>
<evidence type="ECO:0000256" key="5">
    <source>
        <dbReference type="ARBA" id="ARBA00022692"/>
    </source>
</evidence>
<gene>
    <name evidence="10" type="ORF">V2J94_43230</name>
</gene>
<dbReference type="RefSeq" id="WP_330815951.1">
    <property type="nucleotide sequence ID" value="NZ_JAZBJO010000051.1"/>
</dbReference>
<comment type="subcellular location">
    <subcellularLocation>
        <location evidence="1">Cell membrane</location>
        <topology evidence="1">Multi-pass membrane protein</topology>
    </subcellularLocation>
</comment>
<feature type="transmembrane region" description="Helical" evidence="9">
    <location>
        <begin position="228"/>
        <end position="248"/>
    </location>
</feature>
<dbReference type="Proteomes" id="UP001354709">
    <property type="component" value="Unassembled WGS sequence"/>
</dbReference>
<comment type="caution">
    <text evidence="10">The sequence shown here is derived from an EMBL/GenBank/DDBJ whole genome shotgun (WGS) entry which is preliminary data.</text>
</comment>
<keyword evidence="2" id="KW-0813">Transport</keyword>